<dbReference type="InterPro" id="IPR012132">
    <property type="entry name" value="GMC_OxRdtase"/>
</dbReference>
<dbReference type="SUPFAM" id="SSF54373">
    <property type="entry name" value="FAD-linked reductases, C-terminal domain"/>
    <property type="match status" value="1"/>
</dbReference>
<evidence type="ECO:0000256" key="20">
    <source>
        <dbReference type="SAM" id="MobiDB-lite"/>
    </source>
</evidence>
<evidence type="ECO:0000256" key="9">
    <source>
        <dbReference type="ARBA" id="ARBA00022827"/>
    </source>
</evidence>
<gene>
    <name evidence="23" type="ORF">Agabi119p4_10961</name>
</gene>
<evidence type="ECO:0000256" key="16">
    <source>
        <dbReference type="ARBA" id="ARBA00034050"/>
    </source>
</evidence>
<evidence type="ECO:0000256" key="18">
    <source>
        <dbReference type="PIRSR" id="PIRSR000137-1"/>
    </source>
</evidence>
<evidence type="ECO:0000256" key="17">
    <source>
        <dbReference type="ARBA" id="ARBA00034059"/>
    </source>
</evidence>
<comment type="subcellular location">
    <subcellularLocation>
        <location evidence="2">Secreted</location>
    </subcellularLocation>
</comment>
<dbReference type="AlphaFoldDB" id="A0A8H7EW82"/>
<feature type="active site" description="Proton acceptor" evidence="18">
    <location>
        <position position="566"/>
    </location>
</feature>
<evidence type="ECO:0000256" key="11">
    <source>
        <dbReference type="ARBA" id="ARBA00023180"/>
    </source>
</evidence>
<evidence type="ECO:0000256" key="21">
    <source>
        <dbReference type="SAM" id="SignalP"/>
    </source>
</evidence>
<feature type="domain" description="Glucose-methanol-choline oxidoreductase N-terminal" evidence="22">
    <location>
        <begin position="299"/>
        <end position="313"/>
    </location>
</feature>
<dbReference type="EC" id="1.1.99.29" evidence="5"/>
<evidence type="ECO:0000313" key="24">
    <source>
        <dbReference type="Proteomes" id="UP000629468"/>
    </source>
</evidence>
<dbReference type="PROSITE" id="PS00624">
    <property type="entry name" value="GMC_OXRED_2"/>
    <property type="match status" value="1"/>
</dbReference>
<dbReference type="GO" id="GO:0050660">
    <property type="term" value="F:flavin adenine dinucleotide binding"/>
    <property type="evidence" value="ECO:0007669"/>
    <property type="project" value="InterPro"/>
</dbReference>
<evidence type="ECO:0000256" key="10">
    <source>
        <dbReference type="ARBA" id="ARBA00023002"/>
    </source>
</evidence>
<dbReference type="Pfam" id="PF05199">
    <property type="entry name" value="GMC_oxred_C"/>
    <property type="match status" value="1"/>
</dbReference>
<name>A0A8H7EW82_AGABI</name>
<dbReference type="InterPro" id="IPR007867">
    <property type="entry name" value="GMC_OxRtase_C"/>
</dbReference>
<comment type="similarity">
    <text evidence="3">Belongs to the GMC oxidoreductase family.</text>
</comment>
<dbReference type="EMBL" id="JABXXO010000015">
    <property type="protein sequence ID" value="KAF7760285.1"/>
    <property type="molecule type" value="Genomic_DNA"/>
</dbReference>
<dbReference type="GO" id="GO:0005576">
    <property type="term" value="C:extracellular region"/>
    <property type="evidence" value="ECO:0007669"/>
    <property type="project" value="UniProtKB-SubCell"/>
</dbReference>
<evidence type="ECO:0000256" key="5">
    <source>
        <dbReference type="ARBA" id="ARBA00013177"/>
    </source>
</evidence>
<evidence type="ECO:0000256" key="13">
    <source>
        <dbReference type="ARBA" id="ARBA00033986"/>
    </source>
</evidence>
<evidence type="ECO:0000256" key="2">
    <source>
        <dbReference type="ARBA" id="ARBA00004613"/>
    </source>
</evidence>
<accession>A0A8H7EW82</accession>
<comment type="catalytic activity">
    <reaction evidence="15">
        <text>pyranose + acceptor = pyranos-3-ulose + reduced acceptor.</text>
        <dbReference type="EC" id="1.1.99.29"/>
    </reaction>
</comment>
<comment type="catalytic activity">
    <reaction evidence="17">
        <text>a pyranoside + acceptor = a pyranosid-3,4-diulose + reduced acceptor.</text>
        <dbReference type="EC" id="1.1.99.29"/>
    </reaction>
</comment>
<keyword evidence="9 19" id="KW-0274">FAD</keyword>
<dbReference type="PIRSF" id="PIRSF000137">
    <property type="entry name" value="Alcohol_oxidase"/>
    <property type="match status" value="1"/>
</dbReference>
<keyword evidence="11" id="KW-0325">Glycoprotein</keyword>
<keyword evidence="6" id="KW-0964">Secreted</keyword>
<evidence type="ECO:0000256" key="19">
    <source>
        <dbReference type="PIRSR" id="PIRSR000137-2"/>
    </source>
</evidence>
<evidence type="ECO:0000259" key="22">
    <source>
        <dbReference type="PROSITE" id="PS00624"/>
    </source>
</evidence>
<feature type="region of interest" description="Disordered" evidence="20">
    <location>
        <begin position="174"/>
        <end position="198"/>
    </location>
</feature>
<evidence type="ECO:0000256" key="1">
    <source>
        <dbReference type="ARBA" id="ARBA00001974"/>
    </source>
</evidence>
<evidence type="ECO:0000313" key="23">
    <source>
        <dbReference type="EMBL" id="KAF7760285.1"/>
    </source>
</evidence>
<comment type="catalytic activity">
    <reaction evidence="13">
        <text>pyranose + acceptor = pyranos-2-ulose + reduced acceptor.</text>
        <dbReference type="EC" id="1.1.99.29"/>
    </reaction>
</comment>
<comment type="catalytic activity">
    <reaction evidence="16">
        <text>a pyranoside + acceptor = a pyranosid-3-ulose + reduced acceptor.</text>
        <dbReference type="EC" id="1.1.99.29"/>
    </reaction>
</comment>
<evidence type="ECO:0000256" key="12">
    <source>
        <dbReference type="ARBA" id="ARBA00024699"/>
    </source>
</evidence>
<feature type="binding site" evidence="19">
    <location>
        <position position="110"/>
    </location>
    <ligand>
        <name>FAD</name>
        <dbReference type="ChEBI" id="CHEBI:57692"/>
    </ligand>
</feature>
<evidence type="ECO:0000256" key="4">
    <source>
        <dbReference type="ARBA" id="ARBA00011245"/>
    </source>
</evidence>
<evidence type="ECO:0000256" key="7">
    <source>
        <dbReference type="ARBA" id="ARBA00022630"/>
    </source>
</evidence>
<reference evidence="23 24" key="1">
    <citation type="journal article" name="Sci. Rep.">
        <title>Telomere-to-telomere assembled and centromere annotated genomes of the two main subspecies of the button mushroom Agaricus bisporus reveal especially polymorphic chromosome ends.</title>
        <authorList>
            <person name="Sonnenberg A.S.M."/>
            <person name="Sedaghat-Telgerd N."/>
            <person name="Lavrijssen B."/>
            <person name="Ohm R.A."/>
            <person name="Hendrickx P.M."/>
            <person name="Scholtmeijer K."/>
            <person name="Baars J.J.P."/>
            <person name="van Peer A."/>
        </authorList>
    </citation>
    <scope>NUCLEOTIDE SEQUENCE [LARGE SCALE GENOMIC DNA]</scope>
    <source>
        <strain evidence="23 24">H119_p4</strain>
    </source>
</reference>
<comment type="cofactor">
    <cofactor evidence="1 19">
        <name>FAD</name>
        <dbReference type="ChEBI" id="CHEBI:57692"/>
    </cofactor>
</comment>
<keyword evidence="7" id="KW-0285">Flavoprotein</keyword>
<dbReference type="PANTHER" id="PTHR11552">
    <property type="entry name" value="GLUCOSE-METHANOL-CHOLINE GMC OXIDOREDUCTASE"/>
    <property type="match status" value="1"/>
</dbReference>
<evidence type="ECO:0000256" key="15">
    <source>
        <dbReference type="ARBA" id="ARBA00034029"/>
    </source>
</evidence>
<feature type="signal peptide" evidence="21">
    <location>
        <begin position="1"/>
        <end position="16"/>
    </location>
</feature>
<protein>
    <recommendedName>
        <fullName evidence="5">pyranose dehydrogenase (acceptor)</fullName>
        <ecNumber evidence="5">1.1.99.29</ecNumber>
    </recommendedName>
</protein>
<dbReference type="SUPFAM" id="SSF51905">
    <property type="entry name" value="FAD/NAD(P)-binding domain"/>
    <property type="match status" value="1"/>
</dbReference>
<dbReference type="InterPro" id="IPR036188">
    <property type="entry name" value="FAD/NAD-bd_sf"/>
</dbReference>
<dbReference type="GO" id="GO:0033718">
    <property type="term" value="F:pyranose dehydrogenase (acceptor) activity"/>
    <property type="evidence" value="ECO:0007669"/>
    <property type="project" value="UniProtKB-EC"/>
</dbReference>
<evidence type="ECO:0000256" key="8">
    <source>
        <dbReference type="ARBA" id="ARBA00022729"/>
    </source>
</evidence>
<dbReference type="Pfam" id="PF00732">
    <property type="entry name" value="GMC_oxred_N"/>
    <property type="match status" value="1"/>
</dbReference>
<evidence type="ECO:0000256" key="3">
    <source>
        <dbReference type="ARBA" id="ARBA00010790"/>
    </source>
</evidence>
<comment type="catalytic activity">
    <reaction evidence="14">
        <text>pyranose + acceptor = pyranos-2,3-diulose + reduced acceptor.</text>
        <dbReference type="EC" id="1.1.99.29"/>
    </reaction>
</comment>
<dbReference type="Gene3D" id="3.50.50.60">
    <property type="entry name" value="FAD/NAD(P)-binding domain"/>
    <property type="match status" value="1"/>
</dbReference>
<dbReference type="PANTHER" id="PTHR11552:SF201">
    <property type="entry name" value="GLUCOSE-METHANOL-CHOLINE OXIDOREDUCTASE N-TERMINAL DOMAIN-CONTAINING PROTEIN"/>
    <property type="match status" value="1"/>
</dbReference>
<dbReference type="Gene3D" id="3.30.560.10">
    <property type="entry name" value="Glucose Oxidase, domain 3"/>
    <property type="match status" value="1"/>
</dbReference>
<comment type="subunit">
    <text evidence="4">Monomer.</text>
</comment>
<sequence>MKRLFAWLPFVGIVYGTVYNDISEVTNTDKFDFVIVGGGTAGSVIANRLSENPEFQVMVIEDGSLVRDDLNIKVPFNVFSLSNTRFDWNFTSTPQSGLNGRTVPYARGHVLGGSSCISKMFLDLRGQFLILESDAMFYTRGSSDDYDRFAKITGDPGWSWDSLQPYIQKNEKWTAPADQHDTTGQFNPSVHSTTGMTSVSLPGFPQEIDDMVIETTTQLAWLQSTIGNGARSSAAASYLGDEVTQRSNLHIVLGTRATRILPTQEGNGSHTSLRTVELLSSSGETTLITATKEVILSAGTIGTPTILLHSGIGDKIAFESLGMNSVINLPDVGKNLVDHPTMAVSWNTTSTNPFDGLVVNATLKAEQLNVWMDNRTGALTTLGINQVAFLRIPDNSDIFSQFPDPSAGKNSPHIELAIGSGMTSFIPGHFVGVGASIVAPASKGSVQINSSNPLAMPLIDPGLLSSAFDVKALVQSVKSAIRFFGAPAWDDFVLDIAGPIGSATTDEELEAIIRSSVFPSGHIVGTAAMSATDADHGVVDPDLKLKHASGLRIVDASIMPFIIAGHTQAPVYIIAERAADLIKGDWGSPALS</sequence>
<keyword evidence="8 21" id="KW-0732">Signal</keyword>
<feature type="active site" description="Proton donor" evidence="18">
    <location>
        <position position="522"/>
    </location>
</feature>
<feature type="chain" id="PRO_5034542322" description="pyranose dehydrogenase (acceptor)" evidence="21">
    <location>
        <begin position="17"/>
        <end position="592"/>
    </location>
</feature>
<evidence type="ECO:0000256" key="6">
    <source>
        <dbReference type="ARBA" id="ARBA00022525"/>
    </source>
</evidence>
<comment type="caution">
    <text evidence="23">The sequence shown here is derived from an EMBL/GenBank/DDBJ whole genome shotgun (WGS) entry which is preliminary data.</text>
</comment>
<comment type="function">
    <text evidence="12">Catalyzes the single-oxidation or sequential double oxidation reaction of carbohydrates primarily at carbon-2 and/or carbon-3 with the concomitant reduction of the flavin. The enzyme exhibits a broad sugar substrate specificity, oxidizing different aldopyranoses to the corresponding C-1, C-2, C-3 or C-1,2, C-2,3 and C-3,4 (di)dehydro sugars with substrate-specific regioselectivity. Accepts only a narrow range of electron acceptors such as substituted benzoquinones and complexed metal ions and reacts extremely slowly with O(2) as acceptor. May play a role in the natural recycling of plant matter by oxidizing all major monosaccharides in lignocellulose and by reducing quinone compounds or reactive radical species generated during lignin depolymerization.</text>
</comment>
<proteinExistence type="inferred from homology"/>
<organism evidence="23 24">
    <name type="scientific">Agaricus bisporus var. burnettii</name>
    <dbReference type="NCBI Taxonomy" id="192524"/>
    <lineage>
        <taxon>Eukaryota</taxon>
        <taxon>Fungi</taxon>
        <taxon>Dikarya</taxon>
        <taxon>Basidiomycota</taxon>
        <taxon>Agaricomycotina</taxon>
        <taxon>Agaricomycetes</taxon>
        <taxon>Agaricomycetidae</taxon>
        <taxon>Agaricales</taxon>
        <taxon>Agaricineae</taxon>
        <taxon>Agaricaceae</taxon>
        <taxon>Agaricus</taxon>
    </lineage>
</organism>
<dbReference type="Proteomes" id="UP000629468">
    <property type="component" value="Unassembled WGS sequence"/>
</dbReference>
<keyword evidence="10" id="KW-0560">Oxidoreductase</keyword>
<feature type="compositionally biased region" description="Polar residues" evidence="20">
    <location>
        <begin position="182"/>
        <end position="198"/>
    </location>
</feature>
<evidence type="ECO:0000256" key="14">
    <source>
        <dbReference type="ARBA" id="ARBA00034010"/>
    </source>
</evidence>
<dbReference type="InterPro" id="IPR000172">
    <property type="entry name" value="GMC_OxRdtase_N"/>
</dbReference>